<comment type="catalytic activity">
    <reaction evidence="20">
        <text>2 5,6-dihydroxyindole-2-carboxylate + O2 = 2 indole-5,6-quinone-2-carboxylate + 2 H2O</text>
        <dbReference type="Rhea" id="RHEA:68388"/>
        <dbReference type="ChEBI" id="CHEBI:15377"/>
        <dbReference type="ChEBI" id="CHEBI:15379"/>
        <dbReference type="ChEBI" id="CHEBI:16875"/>
        <dbReference type="ChEBI" id="CHEBI:177869"/>
    </reaction>
    <physiologicalReaction direction="left-to-right" evidence="20">
        <dbReference type="Rhea" id="RHEA:68389"/>
    </physiologicalReaction>
</comment>
<keyword evidence="13" id="KW-0470">Melanin biosynthesis</keyword>
<dbReference type="InterPro" id="IPR050316">
    <property type="entry name" value="Tyrosinase/Hemocyanin"/>
</dbReference>
<evidence type="ECO:0000256" key="17">
    <source>
        <dbReference type="ARBA" id="ARBA00037907"/>
    </source>
</evidence>
<sequence>MCVVLTHAQFPRQCVTPEGLRSGTCCPSPTGLPNDECGSSTGRGQCVSITADRRPHGPQYPHDGRDDRERWPLRFFNRTCQCNGNFSGFNCGRCRHGLTGPNCDQRITVVRRNVMQMSADEKRAFVNSLDQAKRTVHPDLVICTRRYQEIFSPDGASVQCENITVYNYFVWTHYFSVSKTYMGPGQQSFGGVDFSHEGPGFVTWHRYHLLQLERDMQDMLGDPSFALPYWNFAIGGNECDICTDDLLGARSSFDTNGISSNSVFSQWRVICESVEEYETLGTICNSTTHSHNIPITHTGSLYITQTRIHRILQKHTSNFVSSPWWEICESVGECETLETICNSTETSPIRRNPAGNVARPMVQRLPEPQDIIDCLELNTFDTPPYYSTSSQSFRNTIEGYSAPQGNYDPVVRSLHNLAHLFLNGTGGQTHLSPNDPIFVLLHTFTDAIFDEWLQRHTAGTVVYPEENAPIGHNREFNMVPFWPPVRNAEMFVTAPDNLGYTYEVQWPTRAYTISEIITIAIVAVVLVVAVVGGVIGCAVRARSYRSAEGLEPLLGEQFRRYSEDERHASQSVV</sequence>
<evidence type="ECO:0000313" key="25">
    <source>
        <dbReference type="Proteomes" id="UP000830375"/>
    </source>
</evidence>
<evidence type="ECO:0000256" key="20">
    <source>
        <dbReference type="ARBA" id="ARBA00047408"/>
    </source>
</evidence>
<evidence type="ECO:0000256" key="11">
    <source>
        <dbReference type="ARBA" id="ARBA00023008"/>
    </source>
</evidence>
<evidence type="ECO:0000256" key="4">
    <source>
        <dbReference type="ARBA" id="ARBA00009928"/>
    </source>
</evidence>
<feature type="domain" description="Tyrosinase copper-binding" evidence="22">
    <location>
        <begin position="196"/>
        <end position="213"/>
    </location>
</feature>
<comment type="cofactor">
    <cofactor evidence="1">
        <name>Zn(2+)</name>
        <dbReference type="ChEBI" id="CHEBI:29105"/>
    </cofactor>
</comment>
<dbReference type="Gene3D" id="1.10.1280.10">
    <property type="entry name" value="Di-copper center containing domain from catechol oxidase"/>
    <property type="match status" value="2"/>
</dbReference>
<evidence type="ECO:0000259" key="23">
    <source>
        <dbReference type="PROSITE" id="PS00498"/>
    </source>
</evidence>
<evidence type="ECO:0000256" key="5">
    <source>
        <dbReference type="ARBA" id="ARBA00022692"/>
    </source>
</evidence>
<evidence type="ECO:0000256" key="18">
    <source>
        <dbReference type="ARBA" id="ARBA00040647"/>
    </source>
</evidence>
<gene>
    <name evidence="24" type="ORF">H4Q32_005395</name>
</gene>
<feature type="domain" description="Tyrosinase copper-binding" evidence="23">
    <location>
        <begin position="435"/>
        <end position="446"/>
    </location>
</feature>
<dbReference type="InterPro" id="IPR002227">
    <property type="entry name" value="Tyrosinase_Cu-bd"/>
</dbReference>
<feature type="transmembrane region" description="Helical" evidence="21">
    <location>
        <begin position="516"/>
        <end position="539"/>
    </location>
</feature>
<accession>A0ABQ8N2B6</accession>
<evidence type="ECO:0000256" key="14">
    <source>
        <dbReference type="ARBA" id="ARBA00023136"/>
    </source>
</evidence>
<keyword evidence="15" id="KW-1015">Disulfide bond</keyword>
<dbReference type="EMBL" id="JACTAM010000001">
    <property type="protein sequence ID" value="KAI2668636.1"/>
    <property type="molecule type" value="Genomic_DNA"/>
</dbReference>
<keyword evidence="14 21" id="KW-0472">Membrane</keyword>
<evidence type="ECO:0000256" key="21">
    <source>
        <dbReference type="SAM" id="Phobius"/>
    </source>
</evidence>
<evidence type="ECO:0000256" key="13">
    <source>
        <dbReference type="ARBA" id="ARBA00023101"/>
    </source>
</evidence>
<protein>
    <recommendedName>
        <fullName evidence="18">5,6-dihydroxyindole-2-carboxylic acid oxidase</fullName>
    </recommendedName>
    <alternativeName>
        <fullName evidence="19">Tyrosinase-related protein 1</fullName>
    </alternativeName>
</protein>
<keyword evidence="6" id="KW-0479">Metal-binding</keyword>
<evidence type="ECO:0000256" key="3">
    <source>
        <dbReference type="ARBA" id="ARBA00004573"/>
    </source>
</evidence>
<dbReference type="PANTHER" id="PTHR11474:SF3">
    <property type="entry name" value="5,6-DIHYDROXYINDOLE-2-CARBOXYLIC ACID OXIDASE"/>
    <property type="match status" value="1"/>
</dbReference>
<evidence type="ECO:0000256" key="7">
    <source>
        <dbReference type="ARBA" id="ARBA00022729"/>
    </source>
</evidence>
<dbReference type="InterPro" id="IPR008922">
    <property type="entry name" value="Di-copper_centre_dom_sf"/>
</dbReference>
<dbReference type="PANTHER" id="PTHR11474">
    <property type="entry name" value="TYROSINASE FAMILY MEMBER"/>
    <property type="match status" value="1"/>
</dbReference>
<keyword evidence="5 21" id="KW-0812">Transmembrane</keyword>
<reference evidence="24 25" key="1">
    <citation type="submission" date="2022-01" db="EMBL/GenBank/DDBJ databases">
        <title>A high-quality chromosome-level genome assembly of rohu carp, Labeo rohita.</title>
        <authorList>
            <person name="Arick M.A. II"/>
            <person name="Hsu C.-Y."/>
            <person name="Magbanua Z."/>
            <person name="Pechanova O."/>
            <person name="Grover C."/>
            <person name="Miller E."/>
            <person name="Thrash A."/>
            <person name="Ezzel L."/>
            <person name="Alam S."/>
            <person name="Benzie J."/>
            <person name="Hamilton M."/>
            <person name="Karsi A."/>
            <person name="Lawrence M.L."/>
            <person name="Peterson D.G."/>
        </authorList>
    </citation>
    <scope>NUCLEOTIDE SEQUENCE [LARGE SCALE GENOMIC DNA]</scope>
    <source>
        <strain evidence="25">BAU-BD-2019</strain>
        <tissue evidence="24">Blood</tissue>
    </source>
</reference>
<keyword evidence="10" id="KW-0560">Oxidoreductase</keyword>
<keyword evidence="12" id="KW-0503">Monooxygenase</keyword>
<keyword evidence="16" id="KW-0325">Glycoprotein</keyword>
<evidence type="ECO:0000256" key="19">
    <source>
        <dbReference type="ARBA" id="ARBA00041445"/>
    </source>
</evidence>
<keyword evidence="9 21" id="KW-1133">Transmembrane helix</keyword>
<evidence type="ECO:0000256" key="15">
    <source>
        <dbReference type="ARBA" id="ARBA00023157"/>
    </source>
</evidence>
<dbReference type="PROSITE" id="PS00498">
    <property type="entry name" value="TYROSINASE_2"/>
    <property type="match status" value="1"/>
</dbReference>
<dbReference type="PROSITE" id="PS00497">
    <property type="entry name" value="TYROSINASE_1"/>
    <property type="match status" value="1"/>
</dbReference>
<evidence type="ECO:0000256" key="10">
    <source>
        <dbReference type="ARBA" id="ARBA00023002"/>
    </source>
</evidence>
<evidence type="ECO:0000259" key="22">
    <source>
        <dbReference type="PROSITE" id="PS00497"/>
    </source>
</evidence>
<comment type="subcellular location">
    <subcellularLocation>
        <location evidence="3">Melanosome membrane</location>
        <topology evidence="3">Single-pass type I membrane protein</topology>
    </subcellularLocation>
</comment>
<comment type="caution">
    <text evidence="24">The sequence shown here is derived from an EMBL/GenBank/DDBJ whole genome shotgun (WGS) entry which is preliminary data.</text>
</comment>
<keyword evidence="7" id="KW-0732">Signal</keyword>
<evidence type="ECO:0000313" key="24">
    <source>
        <dbReference type="EMBL" id="KAI2668636.1"/>
    </source>
</evidence>
<comment type="similarity">
    <text evidence="4">Belongs to the tyrosinase family.</text>
</comment>
<keyword evidence="8" id="KW-0862">Zinc</keyword>
<evidence type="ECO:0000256" key="6">
    <source>
        <dbReference type="ARBA" id="ARBA00022723"/>
    </source>
</evidence>
<keyword evidence="25" id="KW-1185">Reference proteome</keyword>
<evidence type="ECO:0000256" key="2">
    <source>
        <dbReference type="ARBA" id="ARBA00001973"/>
    </source>
</evidence>
<evidence type="ECO:0000256" key="9">
    <source>
        <dbReference type="ARBA" id="ARBA00022989"/>
    </source>
</evidence>
<dbReference type="PRINTS" id="PR00092">
    <property type="entry name" value="TYROSINASE"/>
</dbReference>
<comment type="pathway">
    <text evidence="17">Pigment biosynthesis; melanin biosynthesis.</text>
</comment>
<evidence type="ECO:0000256" key="8">
    <source>
        <dbReference type="ARBA" id="ARBA00022833"/>
    </source>
</evidence>
<dbReference type="SUPFAM" id="SSF48056">
    <property type="entry name" value="Di-copper centre-containing domain"/>
    <property type="match status" value="1"/>
</dbReference>
<keyword evidence="11" id="KW-0186">Copper</keyword>
<organism evidence="24 25">
    <name type="scientific">Labeo rohita</name>
    <name type="common">Indian major carp</name>
    <name type="synonym">Cyprinus rohita</name>
    <dbReference type="NCBI Taxonomy" id="84645"/>
    <lineage>
        <taxon>Eukaryota</taxon>
        <taxon>Metazoa</taxon>
        <taxon>Chordata</taxon>
        <taxon>Craniata</taxon>
        <taxon>Vertebrata</taxon>
        <taxon>Euteleostomi</taxon>
        <taxon>Actinopterygii</taxon>
        <taxon>Neopterygii</taxon>
        <taxon>Teleostei</taxon>
        <taxon>Ostariophysi</taxon>
        <taxon>Cypriniformes</taxon>
        <taxon>Cyprinidae</taxon>
        <taxon>Labeoninae</taxon>
        <taxon>Labeonini</taxon>
        <taxon>Labeo</taxon>
    </lineage>
</organism>
<evidence type="ECO:0000256" key="12">
    <source>
        <dbReference type="ARBA" id="ARBA00023033"/>
    </source>
</evidence>
<dbReference type="Proteomes" id="UP000830375">
    <property type="component" value="Unassembled WGS sequence"/>
</dbReference>
<proteinExistence type="inferred from homology"/>
<evidence type="ECO:0000256" key="16">
    <source>
        <dbReference type="ARBA" id="ARBA00023180"/>
    </source>
</evidence>
<comment type="cofactor">
    <cofactor evidence="2">
        <name>Cu(2+)</name>
        <dbReference type="ChEBI" id="CHEBI:29036"/>
    </cofactor>
</comment>
<evidence type="ECO:0000256" key="1">
    <source>
        <dbReference type="ARBA" id="ARBA00001947"/>
    </source>
</evidence>
<dbReference type="Pfam" id="PF00264">
    <property type="entry name" value="Tyrosinase"/>
    <property type="match status" value="1"/>
</dbReference>
<name>A0ABQ8N2B6_LABRO</name>